<dbReference type="PROSITE" id="PS51253">
    <property type="entry name" value="HTH_CENPB"/>
    <property type="match status" value="1"/>
</dbReference>
<name>A0AAV8ZEU7_9CUCU</name>
<dbReference type="InterPro" id="IPR006600">
    <property type="entry name" value="HTH_CenpB_DNA-bd_dom"/>
</dbReference>
<dbReference type="PANTHER" id="PTHR19303">
    <property type="entry name" value="TRANSPOSON"/>
    <property type="match status" value="1"/>
</dbReference>
<evidence type="ECO:0000259" key="5">
    <source>
        <dbReference type="PROSITE" id="PS51253"/>
    </source>
</evidence>
<comment type="subcellular location">
    <subcellularLocation>
        <location evidence="1">Nucleus</location>
    </subcellularLocation>
</comment>
<evidence type="ECO:0000256" key="4">
    <source>
        <dbReference type="SAM" id="MobiDB-lite"/>
    </source>
</evidence>
<dbReference type="InterPro" id="IPR007889">
    <property type="entry name" value="HTH_Psq"/>
</dbReference>
<feature type="compositionally biased region" description="Basic residues" evidence="4">
    <location>
        <begin position="514"/>
        <end position="525"/>
    </location>
</feature>
<dbReference type="GO" id="GO:0003677">
    <property type="term" value="F:DNA binding"/>
    <property type="evidence" value="ECO:0007669"/>
    <property type="project" value="UniProtKB-KW"/>
</dbReference>
<dbReference type="Gene3D" id="1.10.10.60">
    <property type="entry name" value="Homeodomain-like"/>
    <property type="match status" value="1"/>
</dbReference>
<dbReference type="InterPro" id="IPR009057">
    <property type="entry name" value="Homeodomain-like_sf"/>
</dbReference>
<comment type="caution">
    <text evidence="6">The sequence shown here is derived from an EMBL/GenBank/DDBJ whole genome shotgun (WGS) entry which is preliminary data.</text>
</comment>
<protein>
    <recommendedName>
        <fullName evidence="5">HTH CENPB-type domain-containing protein</fullName>
    </recommendedName>
</protein>
<dbReference type="Pfam" id="PF05225">
    <property type="entry name" value="HTH_psq"/>
    <property type="match status" value="1"/>
</dbReference>
<evidence type="ECO:0000313" key="6">
    <source>
        <dbReference type="EMBL" id="KAJ8962222.1"/>
    </source>
</evidence>
<dbReference type="Proteomes" id="UP001162162">
    <property type="component" value="Unassembled WGS sequence"/>
</dbReference>
<dbReference type="InterPro" id="IPR004875">
    <property type="entry name" value="DDE_SF_endonuclease_dom"/>
</dbReference>
<organism evidence="6 7">
    <name type="scientific">Aromia moschata</name>
    <dbReference type="NCBI Taxonomy" id="1265417"/>
    <lineage>
        <taxon>Eukaryota</taxon>
        <taxon>Metazoa</taxon>
        <taxon>Ecdysozoa</taxon>
        <taxon>Arthropoda</taxon>
        <taxon>Hexapoda</taxon>
        <taxon>Insecta</taxon>
        <taxon>Pterygota</taxon>
        <taxon>Neoptera</taxon>
        <taxon>Endopterygota</taxon>
        <taxon>Coleoptera</taxon>
        <taxon>Polyphaga</taxon>
        <taxon>Cucujiformia</taxon>
        <taxon>Chrysomeloidea</taxon>
        <taxon>Cerambycidae</taxon>
        <taxon>Cerambycinae</taxon>
        <taxon>Callichromatini</taxon>
        <taxon>Aromia</taxon>
    </lineage>
</organism>
<proteinExistence type="predicted"/>
<feature type="region of interest" description="Disordered" evidence="4">
    <location>
        <begin position="400"/>
        <end position="443"/>
    </location>
</feature>
<keyword evidence="3" id="KW-0539">Nucleus</keyword>
<feature type="region of interest" description="Disordered" evidence="4">
    <location>
        <begin position="514"/>
        <end position="544"/>
    </location>
</feature>
<keyword evidence="7" id="KW-1185">Reference proteome</keyword>
<feature type="domain" description="HTH CENPB-type" evidence="5">
    <location>
        <begin position="62"/>
        <end position="139"/>
    </location>
</feature>
<keyword evidence="2" id="KW-0238">DNA-binding</keyword>
<gene>
    <name evidence="6" type="ORF">NQ318_018194</name>
</gene>
<evidence type="ECO:0000256" key="1">
    <source>
        <dbReference type="ARBA" id="ARBA00004123"/>
    </source>
</evidence>
<accession>A0AAV8ZEU7</accession>
<dbReference type="EMBL" id="JAPWTK010000003">
    <property type="protein sequence ID" value="KAJ8962222.1"/>
    <property type="molecule type" value="Genomic_DNA"/>
</dbReference>
<dbReference type="AlphaFoldDB" id="A0AAV8ZEU7"/>
<dbReference type="SUPFAM" id="SSF46689">
    <property type="entry name" value="Homeodomain-like"/>
    <property type="match status" value="1"/>
</dbReference>
<evidence type="ECO:0000256" key="2">
    <source>
        <dbReference type="ARBA" id="ARBA00023125"/>
    </source>
</evidence>
<dbReference type="GO" id="GO:0005634">
    <property type="term" value="C:nucleus"/>
    <property type="evidence" value="ECO:0007669"/>
    <property type="project" value="UniProtKB-SubCell"/>
</dbReference>
<evidence type="ECO:0000313" key="7">
    <source>
        <dbReference type="Proteomes" id="UP001162162"/>
    </source>
</evidence>
<dbReference type="PANTHER" id="PTHR19303:SF74">
    <property type="entry name" value="POGO TRANSPOSABLE ELEMENT WITH KRAB DOMAIN"/>
    <property type="match status" value="1"/>
</dbReference>
<evidence type="ECO:0000256" key="3">
    <source>
        <dbReference type="ARBA" id="ARBA00023242"/>
    </source>
</evidence>
<feature type="compositionally biased region" description="Polar residues" evidence="4">
    <location>
        <begin position="427"/>
        <end position="441"/>
    </location>
</feature>
<dbReference type="InterPro" id="IPR050863">
    <property type="entry name" value="CenT-Element_Derived"/>
</dbReference>
<sequence length="605" mass="68456">MPRKYKRSVTAPSRAAWSEEQLREAIEKVSTNKISAREAHTRYGVPPRTLNRRLQTRNFEKGSLGPQGVLGKDNEKRLVAHIQRLSAAGFAPDRQTVRTLAYKFAEKLHIQHTFSAEKEMAGFAWMQSFLERHPELSVRQAEGLSLSRARGMNRDDVRQFFNLLNQVVTEYNLLEKPSHIFNMDETGVQLINKPGKVITTKGTKDVHVLTSKERGENVSVVACCSADGRFIPPVLIFKGVNKKAEFSDGLPAGSKVYMNKKSSFINSDLFLLWLKEHFIPNKPNGKCLLVADDNDIIILCLPSHYTQALQPLDRSFFRPFKTYFNQEAQLWMKNHSNRNLTRYQAGNVIGKAWIRAACIANAINGFKACGIYPLDPNAIPDHFFTIADAVDFGRISECTESDNEEPLAPPSPRHTSVTPNFMPIEESQPSVSGTNKNSAPSETKEFTPTKLLHEVSPIPVAPIPLFKRRKQGASVLTSPLNIENLKVRIINKTTKKCRNTETLTCESRGSLKKQVGKKSKVKKAREKWSSSDEEPLSKQGRNDDNSDCEYVECFELYSKTTKTVGWLQCLECKEWLHETCTMYGEKCNRCFRTAMMKMKRTATIS</sequence>
<dbReference type="Pfam" id="PF03184">
    <property type="entry name" value="DDE_1"/>
    <property type="match status" value="1"/>
</dbReference>
<reference evidence="6" key="1">
    <citation type="journal article" date="2023" name="Insect Mol. Biol.">
        <title>Genome sequencing provides insights into the evolution of gene families encoding plant cell wall-degrading enzymes in longhorned beetles.</title>
        <authorList>
            <person name="Shin N.R."/>
            <person name="Okamura Y."/>
            <person name="Kirsch R."/>
            <person name="Pauchet Y."/>
        </authorList>
    </citation>
    <scope>NUCLEOTIDE SEQUENCE</scope>
    <source>
        <strain evidence="6">AMC_N1</strain>
    </source>
</reference>